<evidence type="ECO:0000313" key="2">
    <source>
        <dbReference type="EMBL" id="STR44840.1"/>
    </source>
</evidence>
<dbReference type="Gene3D" id="2.60.120.620">
    <property type="entry name" value="q2cbj1_9rhob like domain"/>
    <property type="match status" value="1"/>
</dbReference>
<dbReference type="EMBL" id="SMBT01000017">
    <property type="protein sequence ID" value="TCU82066.1"/>
    <property type="molecule type" value="Genomic_DNA"/>
</dbReference>
<name>A0A377SU18_9NEIS</name>
<evidence type="ECO:0000313" key="5">
    <source>
        <dbReference type="Proteomes" id="UP000295794"/>
    </source>
</evidence>
<accession>A0A377SU18</accession>
<dbReference type="RefSeq" id="WP_115228593.1">
    <property type="nucleotide sequence ID" value="NZ_CAWOLO010000017.1"/>
</dbReference>
<dbReference type="EMBL" id="UGHR01000003">
    <property type="protein sequence ID" value="STR44840.1"/>
    <property type="molecule type" value="Genomic_DNA"/>
</dbReference>
<sequence>MNAFERDGFALVSAIFSAAECRTIAGQIETMRSASAGTRRLLLQDGCRSLVVKIRQHPALSSLLSGMVAVQCTFFEKSASRNWLVAVHQDLSIPVAERIEHPALHGWSVKEGQLYVQAPVEVLQQLIAVRIHLDVCGAEDGPLRIVPGSHLQGLVTAEDAAIARGQEIVCVADAGSILLMRPLLLHSSSKSLGTSQRRVLHFLFASFELPFGLRWSDTV</sequence>
<dbReference type="GO" id="GO:0005506">
    <property type="term" value="F:iron ion binding"/>
    <property type="evidence" value="ECO:0007669"/>
    <property type="project" value="UniProtKB-ARBA"/>
</dbReference>
<dbReference type="Proteomes" id="UP000255108">
    <property type="component" value="Unassembled WGS sequence"/>
</dbReference>
<dbReference type="SUPFAM" id="SSF51197">
    <property type="entry name" value="Clavaminate synthase-like"/>
    <property type="match status" value="1"/>
</dbReference>
<evidence type="ECO:0000313" key="4">
    <source>
        <dbReference type="Proteomes" id="UP000255108"/>
    </source>
</evidence>
<gene>
    <name evidence="3" type="ORF">EV682_11747</name>
    <name evidence="2" type="ORF">NCTC11159_03386</name>
</gene>
<evidence type="ECO:0000256" key="1">
    <source>
        <dbReference type="ARBA" id="ARBA00001954"/>
    </source>
</evidence>
<comment type="cofactor">
    <cofactor evidence="1">
        <name>Fe(2+)</name>
        <dbReference type="ChEBI" id="CHEBI:29033"/>
    </cofactor>
</comment>
<dbReference type="PANTHER" id="PTHR20883:SF48">
    <property type="entry name" value="ECTOINE DIOXYGENASE"/>
    <property type="match status" value="1"/>
</dbReference>
<dbReference type="AlphaFoldDB" id="A0A377SU18"/>
<dbReference type="GO" id="GO:0016706">
    <property type="term" value="F:2-oxoglutarate-dependent dioxygenase activity"/>
    <property type="evidence" value="ECO:0007669"/>
    <property type="project" value="UniProtKB-ARBA"/>
</dbReference>
<organism evidence="2 4">
    <name type="scientific">Iodobacter fluviatilis</name>
    <dbReference type="NCBI Taxonomy" id="537"/>
    <lineage>
        <taxon>Bacteria</taxon>
        <taxon>Pseudomonadati</taxon>
        <taxon>Pseudomonadota</taxon>
        <taxon>Betaproteobacteria</taxon>
        <taxon>Neisseriales</taxon>
        <taxon>Chitinibacteraceae</taxon>
        <taxon>Iodobacter</taxon>
    </lineage>
</organism>
<keyword evidence="2" id="KW-0560">Oxidoreductase</keyword>
<dbReference type="PANTHER" id="PTHR20883">
    <property type="entry name" value="PHYTANOYL-COA DIOXYGENASE DOMAIN CONTAINING 1"/>
    <property type="match status" value="1"/>
</dbReference>
<keyword evidence="2" id="KW-0223">Dioxygenase</keyword>
<reference evidence="3 5" key="2">
    <citation type="submission" date="2019-03" db="EMBL/GenBank/DDBJ databases">
        <title>Genomic Encyclopedia of Type Strains, Phase IV (KMG-IV): sequencing the most valuable type-strain genomes for metagenomic binning, comparative biology and taxonomic classification.</title>
        <authorList>
            <person name="Goeker M."/>
        </authorList>
    </citation>
    <scope>NUCLEOTIDE SEQUENCE [LARGE SCALE GENOMIC DNA]</scope>
    <source>
        <strain evidence="3 5">DSM 3764</strain>
    </source>
</reference>
<protein>
    <submittedName>
        <fullName evidence="2">Phytanoyl-CoA dioxygenase (PhyH)</fullName>
    </submittedName>
    <submittedName>
        <fullName evidence="3">Phytanoyl-CoA dioxygenase PhyH</fullName>
    </submittedName>
</protein>
<proteinExistence type="predicted"/>
<keyword evidence="5" id="KW-1185">Reference proteome</keyword>
<dbReference type="InterPro" id="IPR008775">
    <property type="entry name" value="Phytyl_CoA_dOase-like"/>
</dbReference>
<dbReference type="Proteomes" id="UP000295794">
    <property type="component" value="Unassembled WGS sequence"/>
</dbReference>
<dbReference type="OrthoDB" id="9791262at2"/>
<reference evidence="2 4" key="1">
    <citation type="submission" date="2018-06" db="EMBL/GenBank/DDBJ databases">
        <authorList>
            <consortium name="Pathogen Informatics"/>
            <person name="Doyle S."/>
        </authorList>
    </citation>
    <scope>NUCLEOTIDE SEQUENCE [LARGE SCALE GENOMIC DNA]</scope>
    <source>
        <strain evidence="2 4">NCTC11159</strain>
    </source>
</reference>
<evidence type="ECO:0000313" key="3">
    <source>
        <dbReference type="EMBL" id="TCU82066.1"/>
    </source>
</evidence>
<dbReference type="Pfam" id="PF05721">
    <property type="entry name" value="PhyH"/>
    <property type="match status" value="1"/>
</dbReference>